<evidence type="ECO:0000256" key="4">
    <source>
        <dbReference type="ARBA" id="ARBA00022685"/>
    </source>
</evidence>
<reference evidence="9" key="2">
    <citation type="submission" date="2025-08" db="UniProtKB">
        <authorList>
            <consortium name="Ensembl"/>
        </authorList>
    </citation>
    <scope>IDENTIFICATION</scope>
</reference>
<keyword evidence="6 8" id="KW-0732">Signal</keyword>
<dbReference type="AlphaFoldDB" id="A0A672UR70"/>
<dbReference type="SUPFAM" id="SSF56994">
    <property type="entry name" value="Insulin-like"/>
    <property type="match status" value="1"/>
</dbReference>
<evidence type="ECO:0000256" key="5">
    <source>
        <dbReference type="ARBA" id="ARBA00022702"/>
    </source>
</evidence>
<sequence>MRGAVLVLASLTLLITAQEGKGEGNTMKLCGRDFVRAIIFTCGGSRWKRHLSDYQYLFGKCSLTHYSLIAPWKACPAPGGFRTMSPAGCCPVVLWYLQCT</sequence>
<keyword evidence="10" id="KW-1185">Reference proteome</keyword>
<keyword evidence="3" id="KW-0964">Secreted</keyword>
<evidence type="ECO:0000256" key="8">
    <source>
        <dbReference type="SAM" id="SignalP"/>
    </source>
</evidence>
<comment type="subunit">
    <text evidence="2">Heterodimer of a B chain and an A chain linked by two disulfide bonds.</text>
</comment>
<dbReference type="InParanoid" id="A0A672UR70"/>
<evidence type="ECO:0000256" key="7">
    <source>
        <dbReference type="ARBA" id="ARBA00023157"/>
    </source>
</evidence>
<feature type="chain" id="PRO_5025556704" description="Insulin-like domain-containing protein" evidence="8">
    <location>
        <begin position="23"/>
        <end position="100"/>
    </location>
</feature>
<dbReference type="Ensembl" id="ENSSHBT00005021488.1">
    <property type="protein sequence ID" value="ENSSHBP00005017976.1"/>
    <property type="gene ID" value="ENSSHBG00005015532.1"/>
</dbReference>
<evidence type="ECO:0000256" key="3">
    <source>
        <dbReference type="ARBA" id="ARBA00022525"/>
    </source>
</evidence>
<accession>A0A672UR70</accession>
<dbReference type="Proteomes" id="UP000472266">
    <property type="component" value="Chromosome 9"/>
</dbReference>
<dbReference type="PANTHER" id="PTHR20968:SF0">
    <property type="entry name" value="RELAXIN-3"/>
    <property type="match status" value="1"/>
</dbReference>
<protein>
    <recommendedName>
        <fullName evidence="11">Insulin-like domain-containing protein</fullName>
    </recommendedName>
</protein>
<evidence type="ECO:0000256" key="1">
    <source>
        <dbReference type="ARBA" id="ARBA00004613"/>
    </source>
</evidence>
<evidence type="ECO:0000313" key="10">
    <source>
        <dbReference type="Proteomes" id="UP000472266"/>
    </source>
</evidence>
<dbReference type="InterPro" id="IPR051777">
    <property type="entry name" value="Insulin-like_neuro_ligands"/>
</dbReference>
<keyword evidence="7" id="KW-1015">Disulfide bond</keyword>
<name>A0A672UR70_STRHB</name>
<evidence type="ECO:0008006" key="11">
    <source>
        <dbReference type="Google" id="ProtNLM"/>
    </source>
</evidence>
<dbReference type="GeneTree" id="ENSGT00990000204555"/>
<reference evidence="9 10" key="1">
    <citation type="submission" date="2019-11" db="EMBL/GenBank/DDBJ databases">
        <title>Strigops habroptila (kakapo) genome, bStrHab1, primary haplotype, v2.</title>
        <authorList>
            <person name="Jarvis E.D."/>
            <person name="Howard J."/>
            <person name="Rhie A."/>
            <person name="Phillippy A."/>
            <person name="Korlach J."/>
            <person name="Digby A."/>
            <person name="Iorns D."/>
            <person name="Eason D."/>
            <person name="Robertson B."/>
            <person name="Raemaekers T."/>
            <person name="Howe K."/>
            <person name="Lewin H."/>
            <person name="Damas J."/>
            <person name="Hastie A."/>
            <person name="Tracey A."/>
            <person name="Chow W."/>
            <person name="Fedrigo O."/>
        </authorList>
    </citation>
    <scope>NUCLEOTIDE SEQUENCE [LARGE SCALE GENOMIC DNA]</scope>
</reference>
<evidence type="ECO:0000256" key="6">
    <source>
        <dbReference type="ARBA" id="ARBA00022729"/>
    </source>
</evidence>
<keyword evidence="5" id="KW-0372">Hormone</keyword>
<organism evidence="9 10">
    <name type="scientific">Strigops habroptila</name>
    <name type="common">Kakapo</name>
    <dbReference type="NCBI Taxonomy" id="2489341"/>
    <lineage>
        <taxon>Eukaryota</taxon>
        <taxon>Metazoa</taxon>
        <taxon>Chordata</taxon>
        <taxon>Craniata</taxon>
        <taxon>Vertebrata</taxon>
        <taxon>Euteleostomi</taxon>
        <taxon>Archelosauria</taxon>
        <taxon>Archosauria</taxon>
        <taxon>Dinosauria</taxon>
        <taxon>Saurischia</taxon>
        <taxon>Theropoda</taxon>
        <taxon>Coelurosauria</taxon>
        <taxon>Aves</taxon>
        <taxon>Neognathae</taxon>
        <taxon>Neoaves</taxon>
        <taxon>Telluraves</taxon>
        <taxon>Australaves</taxon>
        <taxon>Psittaciformes</taxon>
        <taxon>Psittacidae</taxon>
        <taxon>Strigops</taxon>
    </lineage>
</organism>
<dbReference type="GO" id="GO:0005179">
    <property type="term" value="F:hormone activity"/>
    <property type="evidence" value="ECO:0007669"/>
    <property type="project" value="UniProtKB-KW"/>
</dbReference>
<keyword evidence="4" id="KW-0165">Cleavage on pair of basic residues</keyword>
<dbReference type="InterPro" id="IPR036438">
    <property type="entry name" value="Insulin-like_sf"/>
</dbReference>
<feature type="signal peptide" evidence="8">
    <location>
        <begin position="1"/>
        <end position="22"/>
    </location>
</feature>
<dbReference type="GO" id="GO:0005576">
    <property type="term" value="C:extracellular region"/>
    <property type="evidence" value="ECO:0007669"/>
    <property type="project" value="UniProtKB-SubCell"/>
</dbReference>
<proteinExistence type="predicted"/>
<dbReference type="GO" id="GO:0001664">
    <property type="term" value="F:G protein-coupled receptor binding"/>
    <property type="evidence" value="ECO:0007669"/>
    <property type="project" value="TreeGrafter"/>
</dbReference>
<evidence type="ECO:0000256" key="2">
    <source>
        <dbReference type="ARBA" id="ARBA00011207"/>
    </source>
</evidence>
<evidence type="ECO:0000313" key="9">
    <source>
        <dbReference type="Ensembl" id="ENSSHBP00005017976.1"/>
    </source>
</evidence>
<reference evidence="9" key="3">
    <citation type="submission" date="2025-09" db="UniProtKB">
        <authorList>
            <consortium name="Ensembl"/>
        </authorList>
    </citation>
    <scope>IDENTIFICATION</scope>
</reference>
<dbReference type="PANTHER" id="PTHR20968">
    <property type="entry name" value="ILGF DOMAIN-CONTAINING PROTEIN"/>
    <property type="match status" value="1"/>
</dbReference>
<dbReference type="CDD" id="cd04365">
    <property type="entry name" value="IlGF_relaxin_like"/>
    <property type="match status" value="1"/>
</dbReference>
<comment type="subcellular location">
    <subcellularLocation>
        <location evidence="1">Secreted</location>
    </subcellularLocation>
</comment>